<feature type="compositionally biased region" description="Acidic residues" evidence="2">
    <location>
        <begin position="649"/>
        <end position="675"/>
    </location>
</feature>
<organism evidence="3 4">
    <name type="scientific">Plasmodium ovale curtisi</name>
    <dbReference type="NCBI Taxonomy" id="864141"/>
    <lineage>
        <taxon>Eukaryota</taxon>
        <taxon>Sar</taxon>
        <taxon>Alveolata</taxon>
        <taxon>Apicomplexa</taxon>
        <taxon>Aconoidasida</taxon>
        <taxon>Haemosporida</taxon>
        <taxon>Plasmodiidae</taxon>
        <taxon>Plasmodium</taxon>
        <taxon>Plasmodium (Plasmodium)</taxon>
    </lineage>
</organism>
<dbReference type="InterPro" id="IPR027159">
    <property type="entry name" value="CBP80"/>
</dbReference>
<dbReference type="AlphaFoldDB" id="A0A1A8W0Y8"/>
<sequence>MEEIELHIIKNEIIKIGDKLIDSDDIFQLCKRVLKSRSNQCIDKILECIFYMPVKIGIYATMLGIISKGNEKLKLQIILKLNHNIEVFIKDNPLHCLLWFRCIIGLSCCHVFDFIYCLNLFKNMYELCIELYKEKKFVKGDNILYIFLSNFFYISKQIYDENKEELDTILMNCFDLIEKRQQYIDNIDIDNNDISTVEYIYIYINSIIHSNNYNDRLYFLKNALYNYVQNNLKSVATHRFYQKEIFQNIFRKEEQSKGDSANLAKSSLEGEDTVIGIDLMDITNDMPKEVGDPGKGDLIVGGIKSSTHSLKKREISMKEAIEKCVNVHHFMNYECVECINSLQIKFITKHGNSKNIHDIWLMQEHVLHIIELYNNSVEFSSKILGIYVQLQSKLYNNILIECIINKLLSSFNKKNFYFYISLVHRLLLINKNLGSVIIRCIKFVLKQIGKLDNESFYLFMELCIYMLSYFSYENKLLKNKENFFKRKYNDMNIIVKAQEEKINKLGGETREMNKVELGENKKKRKRDELDGNNGTNDLGVVTEPETTNCGETKPDSVVGVKKNQVILRKNESTLNEMKTYDCRVPFCVELDVQYSSDDSSQEEGREEKQDTVQEENSENARKTENAENAENVENVEKEEKEEKEKHDGDDSDDGDCDDHDNSDGDDYGDGDDGEDGEHGEHNFDFAAFKEELEQMDMSENLKKFTNLMYNVKKKHCRKWVRNFYFKSYSLVYKKESENMIPKSVVNYCNNFRLSNDNSHENFREYLIFNAIVRYSIDEVDKIENEHNDLHSRKGSDHDRTFNQEGDKSVEKNAEQNAEENVTKSVHKLNDAINALIQSLLNYLCEKWHLSRVPNFFENLSKNIHQLNDISSTNLDGSIFDNFIFKNDFLPNSECWNSYSILVLFFKTLIFFDSSNVSSLKKVFKYHAVIFRNYKNSGFLKSEDDKYQFDVEMVNIVYSHFNNSVLLNVVINILVENEIIDEVAVIHFIFHKLEDSNLDEYYVLRLLYESIDNLITRKECTDLEKSKLKRQQTKNENEELIKKLEDKKNELIQKIFNLTNKIVFMLGNKMMQLKNENKSYMSKELLKETLVFLRTYLEYIDIDQFLQLCQENNFASELLELATIFKYASLKKKND</sequence>
<dbReference type="InterPro" id="IPR016024">
    <property type="entry name" value="ARM-type_fold"/>
</dbReference>
<feature type="region of interest" description="Disordered" evidence="2">
    <location>
        <begin position="595"/>
        <end position="680"/>
    </location>
</feature>
<evidence type="ECO:0000313" key="3">
    <source>
        <dbReference type="EMBL" id="SBS84814.1"/>
    </source>
</evidence>
<name>A0A1A8W0Y8_PLAOA</name>
<dbReference type="SUPFAM" id="SSF48371">
    <property type="entry name" value="ARM repeat"/>
    <property type="match status" value="1"/>
</dbReference>
<feature type="compositionally biased region" description="Basic and acidic residues" evidence="2">
    <location>
        <begin position="788"/>
        <end position="813"/>
    </location>
</feature>
<dbReference type="GO" id="GO:0003729">
    <property type="term" value="F:mRNA binding"/>
    <property type="evidence" value="ECO:0007669"/>
    <property type="project" value="TreeGrafter"/>
</dbReference>
<evidence type="ECO:0000313" key="4">
    <source>
        <dbReference type="Proteomes" id="UP000078560"/>
    </source>
</evidence>
<proteinExistence type="predicted"/>
<dbReference type="Proteomes" id="UP000078560">
    <property type="component" value="Unassembled WGS sequence"/>
</dbReference>
<dbReference type="VEuPathDB" id="PlasmoDB:PocGH01_11011100"/>
<dbReference type="GO" id="GO:0005634">
    <property type="term" value="C:nucleus"/>
    <property type="evidence" value="ECO:0007669"/>
    <property type="project" value="TreeGrafter"/>
</dbReference>
<dbReference type="GO" id="GO:0000339">
    <property type="term" value="F:RNA cap binding"/>
    <property type="evidence" value="ECO:0007669"/>
    <property type="project" value="InterPro"/>
</dbReference>
<feature type="compositionally biased region" description="Basic and acidic residues" evidence="2">
    <location>
        <begin position="634"/>
        <end position="648"/>
    </location>
</feature>
<feature type="region of interest" description="Disordered" evidence="2">
    <location>
        <begin position="516"/>
        <end position="555"/>
    </location>
</feature>
<accession>A0A1A8W0Y8</accession>
<gene>
    <name evidence="3" type="ORF">POVCU2_0028160</name>
</gene>
<dbReference type="Gene3D" id="1.25.40.180">
    <property type="match status" value="3"/>
</dbReference>
<dbReference type="GO" id="GO:0006406">
    <property type="term" value="P:mRNA export from nucleus"/>
    <property type="evidence" value="ECO:0007669"/>
    <property type="project" value="InterPro"/>
</dbReference>
<dbReference type="PANTHER" id="PTHR12412:SF2">
    <property type="entry name" value="NUCLEAR CAP-BINDING PROTEIN SUBUNIT 1"/>
    <property type="match status" value="1"/>
</dbReference>
<dbReference type="PANTHER" id="PTHR12412">
    <property type="entry name" value="CAP BINDING PROTEIN"/>
    <property type="match status" value="1"/>
</dbReference>
<feature type="coiled-coil region" evidence="1">
    <location>
        <begin position="1022"/>
        <end position="1060"/>
    </location>
</feature>
<dbReference type="GO" id="GO:0000184">
    <property type="term" value="P:nuclear-transcribed mRNA catabolic process, nonsense-mediated decay"/>
    <property type="evidence" value="ECO:0007669"/>
    <property type="project" value="TreeGrafter"/>
</dbReference>
<feature type="region of interest" description="Disordered" evidence="2">
    <location>
        <begin position="788"/>
        <end position="817"/>
    </location>
</feature>
<dbReference type="GO" id="GO:0005846">
    <property type="term" value="C:nuclear cap binding complex"/>
    <property type="evidence" value="ECO:0007669"/>
    <property type="project" value="InterPro"/>
</dbReference>
<reference evidence="4" key="1">
    <citation type="submission" date="2016-05" db="EMBL/GenBank/DDBJ databases">
        <authorList>
            <person name="Naeem Raeece"/>
        </authorList>
    </citation>
    <scope>NUCLEOTIDE SEQUENCE [LARGE SCALE GENOMIC DNA]</scope>
</reference>
<evidence type="ECO:0000256" key="1">
    <source>
        <dbReference type="SAM" id="Coils"/>
    </source>
</evidence>
<protein>
    <submittedName>
        <fullName evidence="3">Uncharacterized protein</fullName>
    </submittedName>
</protein>
<feature type="compositionally biased region" description="Basic and acidic residues" evidence="2">
    <location>
        <begin position="602"/>
        <end position="611"/>
    </location>
</feature>
<dbReference type="EMBL" id="FLQU01000376">
    <property type="protein sequence ID" value="SBS84814.1"/>
    <property type="molecule type" value="Genomic_DNA"/>
</dbReference>
<keyword evidence="1" id="KW-0175">Coiled coil</keyword>
<evidence type="ECO:0000256" key="2">
    <source>
        <dbReference type="SAM" id="MobiDB-lite"/>
    </source>
</evidence>